<dbReference type="Proteomes" id="UP001291623">
    <property type="component" value="Unassembled WGS sequence"/>
</dbReference>
<feature type="transmembrane region" description="Helical" evidence="1">
    <location>
        <begin position="12"/>
        <end position="31"/>
    </location>
</feature>
<keyword evidence="3" id="KW-1185">Reference proteome</keyword>
<keyword evidence="1" id="KW-0812">Transmembrane</keyword>
<dbReference type="AlphaFoldDB" id="A0AAE1R4D4"/>
<keyword evidence="1" id="KW-0472">Membrane</keyword>
<organism evidence="2 3">
    <name type="scientific">Anisodus tanguticus</name>
    <dbReference type="NCBI Taxonomy" id="243964"/>
    <lineage>
        <taxon>Eukaryota</taxon>
        <taxon>Viridiplantae</taxon>
        <taxon>Streptophyta</taxon>
        <taxon>Embryophyta</taxon>
        <taxon>Tracheophyta</taxon>
        <taxon>Spermatophyta</taxon>
        <taxon>Magnoliopsida</taxon>
        <taxon>eudicotyledons</taxon>
        <taxon>Gunneridae</taxon>
        <taxon>Pentapetalae</taxon>
        <taxon>asterids</taxon>
        <taxon>lamiids</taxon>
        <taxon>Solanales</taxon>
        <taxon>Solanaceae</taxon>
        <taxon>Solanoideae</taxon>
        <taxon>Hyoscyameae</taxon>
        <taxon>Anisodus</taxon>
    </lineage>
</organism>
<keyword evidence="1" id="KW-1133">Transmembrane helix</keyword>
<comment type="caution">
    <text evidence="2">The sequence shown here is derived from an EMBL/GenBank/DDBJ whole genome shotgun (WGS) entry which is preliminary data.</text>
</comment>
<evidence type="ECO:0000313" key="3">
    <source>
        <dbReference type="Proteomes" id="UP001291623"/>
    </source>
</evidence>
<accession>A0AAE1R4D4</accession>
<evidence type="ECO:0000256" key="1">
    <source>
        <dbReference type="SAM" id="Phobius"/>
    </source>
</evidence>
<gene>
    <name evidence="2" type="ORF">RND71_035102</name>
</gene>
<name>A0AAE1R4D4_9SOLA</name>
<proteinExistence type="predicted"/>
<sequence length="57" mass="6714">MCPSEVNISGSANHFFFITMFFSFRFFRLVWNVQRFLDVSLSLSSREITEMLFCCSS</sequence>
<protein>
    <submittedName>
        <fullName evidence="2">Uncharacterized protein</fullName>
    </submittedName>
</protein>
<reference evidence="2" key="1">
    <citation type="submission" date="2023-12" db="EMBL/GenBank/DDBJ databases">
        <title>Genome assembly of Anisodus tanguticus.</title>
        <authorList>
            <person name="Wang Y.-J."/>
        </authorList>
    </citation>
    <scope>NUCLEOTIDE SEQUENCE</scope>
    <source>
        <strain evidence="2">KB-2021</strain>
        <tissue evidence="2">Leaf</tissue>
    </source>
</reference>
<dbReference type="EMBL" id="JAVYJV010000019">
    <property type="protein sequence ID" value="KAK4344926.1"/>
    <property type="molecule type" value="Genomic_DNA"/>
</dbReference>
<evidence type="ECO:0000313" key="2">
    <source>
        <dbReference type="EMBL" id="KAK4344926.1"/>
    </source>
</evidence>